<sequence length="260" mass="30563">MKSFADFIEKSRLVDIPCRGKKFSWYSGDGKSMSRIDRFLMSDSIVNNRGVVGQLIGNRDISDHCPIWIVKDNVNWGPKPFKFNEWFSFESFVPFVEKKWKDFKVEGKGDFVLKDKFRLLKERLKWWNKEVFGRIDLELEEGVRDINIGDERLDYEDDVLHPEIIAKGKEDTSRFWTNLRIKENMLVQKSRLKWLNEGDSNSGFFHKVMKERRRHNHTGPVMSSSGLLESVEEIKEEVTYQFSNKFIKTDGEASVGQDSF</sequence>
<gene>
    <name evidence="1" type="ORF">VFH_III078960</name>
</gene>
<dbReference type="AlphaFoldDB" id="A0AAV1A308"/>
<dbReference type="InterPro" id="IPR036691">
    <property type="entry name" value="Endo/exonu/phosph_ase_sf"/>
</dbReference>
<name>A0AAV1A308_VICFA</name>
<dbReference type="EMBL" id="OX451738">
    <property type="protein sequence ID" value="CAI8603270.1"/>
    <property type="molecule type" value="Genomic_DNA"/>
</dbReference>
<protein>
    <recommendedName>
        <fullName evidence="3">Cysteine-rich receptor-like protein kinase</fullName>
    </recommendedName>
</protein>
<proteinExistence type="predicted"/>
<keyword evidence="2" id="KW-1185">Reference proteome</keyword>
<dbReference type="SUPFAM" id="SSF56219">
    <property type="entry name" value="DNase I-like"/>
    <property type="match status" value="1"/>
</dbReference>
<evidence type="ECO:0000313" key="2">
    <source>
        <dbReference type="Proteomes" id="UP001157006"/>
    </source>
</evidence>
<dbReference type="PANTHER" id="PTHR33710">
    <property type="entry name" value="BNAC02G09200D PROTEIN"/>
    <property type="match status" value="1"/>
</dbReference>
<organism evidence="1 2">
    <name type="scientific">Vicia faba</name>
    <name type="common">Broad bean</name>
    <name type="synonym">Faba vulgaris</name>
    <dbReference type="NCBI Taxonomy" id="3906"/>
    <lineage>
        <taxon>Eukaryota</taxon>
        <taxon>Viridiplantae</taxon>
        <taxon>Streptophyta</taxon>
        <taxon>Embryophyta</taxon>
        <taxon>Tracheophyta</taxon>
        <taxon>Spermatophyta</taxon>
        <taxon>Magnoliopsida</taxon>
        <taxon>eudicotyledons</taxon>
        <taxon>Gunneridae</taxon>
        <taxon>Pentapetalae</taxon>
        <taxon>rosids</taxon>
        <taxon>fabids</taxon>
        <taxon>Fabales</taxon>
        <taxon>Fabaceae</taxon>
        <taxon>Papilionoideae</taxon>
        <taxon>50 kb inversion clade</taxon>
        <taxon>NPAAA clade</taxon>
        <taxon>Hologalegina</taxon>
        <taxon>IRL clade</taxon>
        <taxon>Fabeae</taxon>
        <taxon>Vicia</taxon>
    </lineage>
</organism>
<dbReference type="Gene3D" id="3.60.10.10">
    <property type="entry name" value="Endonuclease/exonuclease/phosphatase"/>
    <property type="match status" value="1"/>
</dbReference>
<accession>A0AAV1A308</accession>
<evidence type="ECO:0000313" key="1">
    <source>
        <dbReference type="EMBL" id="CAI8603270.1"/>
    </source>
</evidence>
<dbReference type="Proteomes" id="UP001157006">
    <property type="component" value="Chromosome 3"/>
</dbReference>
<dbReference type="PANTHER" id="PTHR33710:SF64">
    <property type="entry name" value="ENDONUCLEASE_EXONUCLEASE_PHOSPHATASE DOMAIN-CONTAINING PROTEIN"/>
    <property type="match status" value="1"/>
</dbReference>
<evidence type="ECO:0008006" key="3">
    <source>
        <dbReference type="Google" id="ProtNLM"/>
    </source>
</evidence>
<reference evidence="1 2" key="1">
    <citation type="submission" date="2023-01" db="EMBL/GenBank/DDBJ databases">
        <authorList>
            <person name="Kreplak J."/>
        </authorList>
    </citation>
    <scope>NUCLEOTIDE SEQUENCE [LARGE SCALE GENOMIC DNA]</scope>
</reference>